<evidence type="ECO:0000313" key="2">
    <source>
        <dbReference type="Proteomes" id="UP000814033"/>
    </source>
</evidence>
<sequence>MALRHAISPSEPNLIPRREFIRDNHVQSSFAILALSATALVRLYSFPPNVVVAVRRLLDETRMITTCREDVTNNFSEFAIDGKPWNTPKSLHTEKLLIDLFSVLYRNGHEFLSTLDYGREQDDRVIMAFARPGGPTAQSPAGSSSALHRTSQASVQALSKVKVPFAISFPNTNILRVISPPLHSTPAILQTVRGSWPRGVVAEKKVGENVYEFKLKGYKWFQEDTFATDSLRHVLALLSALDGFGFTLLTSLSMTGRSRVKDLWIFTGPSQMAMPESPPASPIHAHNDLTRATPEKPGEHKRNHTAPGKGSPPHVDEHGQVSGHPRAATDGDVHNHRDDPTARFSSSKPAILRKPAPRAQLPVSVASSTGSNEHQHEEGPAPLSSPELVRVTMASTVGSAVNMTGVGIRKLQQEIARQSLDAITPPQPSPAVFYATAPPTQNNPYFPPTNASAPIDSVSVPEASASSPAPQSSSSEERATHRPLSPSSRTKASPPHTNRTNAPPPAMGNISPSQKSDIPTKPSGTPTPPLLGPSVFRDSAFSSQTSEIPITWTGPSQEKESGAPPVKTPVLPGGWVSPVEERDEPKPTLHLADGRARPYDTPPDLRAPHDQITPERQEIRTAEPELVHPQPHVARRSEAAVLEQMPRPAKDRTKRPTPDRKQSHDSAKGKGDKARMTTTAGEGWVLVNVGSPAAPSGASPKVIMAPAPVSPAQSPRAKDGSNSSPSRRPPHSRNPPSSNSLRSPKSPTPATAAKPAPNGSSMSPAAKAIVIIDAMETKRTAAEKDASDPPSSGLRRLFSLNSGSPKQPPPPGPAPLKDRKAKTIATAGGVQKTKTIEQEERDAKKGASRWRRKGPSTVSKSSQRISVD</sequence>
<reference evidence="1" key="2">
    <citation type="journal article" date="2022" name="New Phytol.">
        <title>Evolutionary transition to the ectomycorrhizal habit in the genomes of a hyperdiverse lineage of mushroom-forming fungi.</title>
        <authorList>
            <person name="Looney B."/>
            <person name="Miyauchi S."/>
            <person name="Morin E."/>
            <person name="Drula E."/>
            <person name="Courty P.E."/>
            <person name="Kohler A."/>
            <person name="Kuo A."/>
            <person name="LaButti K."/>
            <person name="Pangilinan J."/>
            <person name="Lipzen A."/>
            <person name="Riley R."/>
            <person name="Andreopoulos W."/>
            <person name="He G."/>
            <person name="Johnson J."/>
            <person name="Nolan M."/>
            <person name="Tritt A."/>
            <person name="Barry K.W."/>
            <person name="Grigoriev I.V."/>
            <person name="Nagy L.G."/>
            <person name="Hibbett D."/>
            <person name="Henrissat B."/>
            <person name="Matheny P.B."/>
            <person name="Labbe J."/>
            <person name="Martin F.M."/>
        </authorList>
    </citation>
    <scope>NUCLEOTIDE SEQUENCE</scope>
    <source>
        <strain evidence="1">FP105234-sp</strain>
    </source>
</reference>
<protein>
    <submittedName>
        <fullName evidence="1">Uncharacterized protein</fullName>
    </submittedName>
</protein>
<evidence type="ECO:0000313" key="1">
    <source>
        <dbReference type="EMBL" id="KAI0053298.1"/>
    </source>
</evidence>
<name>A0ACB8SAU4_9AGAM</name>
<gene>
    <name evidence="1" type="ORF">FA95DRAFT_1568639</name>
</gene>
<dbReference type="EMBL" id="MU275840">
    <property type="protein sequence ID" value="KAI0053298.1"/>
    <property type="molecule type" value="Genomic_DNA"/>
</dbReference>
<organism evidence="1 2">
    <name type="scientific">Auriscalpium vulgare</name>
    <dbReference type="NCBI Taxonomy" id="40419"/>
    <lineage>
        <taxon>Eukaryota</taxon>
        <taxon>Fungi</taxon>
        <taxon>Dikarya</taxon>
        <taxon>Basidiomycota</taxon>
        <taxon>Agaricomycotina</taxon>
        <taxon>Agaricomycetes</taxon>
        <taxon>Russulales</taxon>
        <taxon>Auriscalpiaceae</taxon>
        <taxon>Auriscalpium</taxon>
    </lineage>
</organism>
<reference evidence="1" key="1">
    <citation type="submission" date="2021-02" db="EMBL/GenBank/DDBJ databases">
        <authorList>
            <consortium name="DOE Joint Genome Institute"/>
            <person name="Ahrendt S."/>
            <person name="Looney B.P."/>
            <person name="Miyauchi S."/>
            <person name="Morin E."/>
            <person name="Drula E."/>
            <person name="Courty P.E."/>
            <person name="Chicoki N."/>
            <person name="Fauchery L."/>
            <person name="Kohler A."/>
            <person name="Kuo A."/>
            <person name="Labutti K."/>
            <person name="Pangilinan J."/>
            <person name="Lipzen A."/>
            <person name="Riley R."/>
            <person name="Andreopoulos W."/>
            <person name="He G."/>
            <person name="Johnson J."/>
            <person name="Barry K.W."/>
            <person name="Grigoriev I.V."/>
            <person name="Nagy L."/>
            <person name="Hibbett D."/>
            <person name="Henrissat B."/>
            <person name="Matheny P.B."/>
            <person name="Labbe J."/>
            <person name="Martin F."/>
        </authorList>
    </citation>
    <scope>NUCLEOTIDE SEQUENCE</scope>
    <source>
        <strain evidence="1">FP105234-sp</strain>
    </source>
</reference>
<accession>A0ACB8SAU4</accession>
<keyword evidence="2" id="KW-1185">Reference proteome</keyword>
<comment type="caution">
    <text evidence="1">The sequence shown here is derived from an EMBL/GenBank/DDBJ whole genome shotgun (WGS) entry which is preliminary data.</text>
</comment>
<dbReference type="Proteomes" id="UP000814033">
    <property type="component" value="Unassembled WGS sequence"/>
</dbReference>
<proteinExistence type="predicted"/>